<keyword evidence="2" id="KW-1133">Transmembrane helix</keyword>
<evidence type="ECO:0000313" key="3">
    <source>
        <dbReference type="EMBL" id="ALR19600.1"/>
    </source>
</evidence>
<evidence type="ECO:0000256" key="2">
    <source>
        <dbReference type="SAM" id="Phobius"/>
    </source>
</evidence>
<dbReference type="AlphaFoldDB" id="A0A0S3EVY8"/>
<sequence>MGKFPKSSQEDFGTGRLKPRFSAISANWHGFCKDREEAAAQADGTFEGQSSGSKKMEEKSNPVREIGQLLSVAIAAVLFGSTLILSAVGPARASEAPMLATQDTPAALRYLA</sequence>
<dbReference type="Proteomes" id="UP000056968">
    <property type="component" value="Chromosome"/>
</dbReference>
<protein>
    <submittedName>
        <fullName evidence="3">Uncharacterized protein</fullName>
    </submittedName>
</protein>
<reference evidence="3 4" key="1">
    <citation type="submission" date="2015-11" db="EMBL/GenBank/DDBJ databases">
        <title>A Two-component Flavoprotein Monooxygenase System MeaXY Responsible for para-Hydroxylation of 2-Methyl-6-ethylaniline and 2,6-Diethylaniline in Sphingobium baderi DE-13.</title>
        <authorList>
            <person name="Cheng M."/>
            <person name="Meng Q."/>
            <person name="Yang Y."/>
            <person name="Chu C."/>
            <person name="Yan X."/>
            <person name="He J."/>
            <person name="Li S."/>
        </authorList>
    </citation>
    <scope>NUCLEOTIDE SEQUENCE [LARGE SCALE GENOMIC DNA]</scope>
    <source>
        <strain evidence="3 4">DE-13</strain>
    </source>
</reference>
<evidence type="ECO:0000256" key="1">
    <source>
        <dbReference type="SAM" id="MobiDB-lite"/>
    </source>
</evidence>
<evidence type="ECO:0000313" key="4">
    <source>
        <dbReference type="Proteomes" id="UP000056968"/>
    </source>
</evidence>
<dbReference type="EMBL" id="CP013264">
    <property type="protein sequence ID" value="ALR19600.1"/>
    <property type="molecule type" value="Genomic_DNA"/>
</dbReference>
<organism evidence="3 4">
    <name type="scientific">Sphingobium baderi</name>
    <dbReference type="NCBI Taxonomy" id="1332080"/>
    <lineage>
        <taxon>Bacteria</taxon>
        <taxon>Pseudomonadati</taxon>
        <taxon>Pseudomonadota</taxon>
        <taxon>Alphaproteobacteria</taxon>
        <taxon>Sphingomonadales</taxon>
        <taxon>Sphingomonadaceae</taxon>
        <taxon>Sphingobium</taxon>
    </lineage>
</organism>
<dbReference type="STRING" id="1332080.ATN00_04040"/>
<feature type="region of interest" description="Disordered" evidence="1">
    <location>
        <begin position="39"/>
        <end position="60"/>
    </location>
</feature>
<keyword evidence="4" id="KW-1185">Reference proteome</keyword>
<feature type="transmembrane region" description="Helical" evidence="2">
    <location>
        <begin position="69"/>
        <end position="89"/>
    </location>
</feature>
<name>A0A0S3EVY8_9SPHN</name>
<gene>
    <name evidence="3" type="ORF">ATN00_04040</name>
</gene>
<dbReference type="KEGG" id="sbd:ATN00_04040"/>
<keyword evidence="2" id="KW-0812">Transmembrane</keyword>
<keyword evidence="2" id="KW-0472">Membrane</keyword>
<accession>A0A0S3EVY8</accession>
<proteinExistence type="predicted"/>